<dbReference type="GO" id="GO:0006351">
    <property type="term" value="P:DNA-templated transcription"/>
    <property type="evidence" value="ECO:0007669"/>
    <property type="project" value="InterPro"/>
</dbReference>
<name>Q16G55_AEDAE</name>
<reference evidence="2" key="3">
    <citation type="submission" date="2012-09" db="EMBL/GenBank/DDBJ databases">
        <authorList>
            <consortium name="VectorBase"/>
        </authorList>
    </citation>
    <scope>NUCLEOTIDE SEQUENCE</scope>
    <source>
        <strain evidence="2">Liverpool</strain>
    </source>
</reference>
<organism evidence="2 3">
    <name type="scientific">Aedes aegypti</name>
    <name type="common">Yellowfever mosquito</name>
    <name type="synonym">Culex aegypti</name>
    <dbReference type="NCBI Taxonomy" id="7159"/>
    <lineage>
        <taxon>Eukaryota</taxon>
        <taxon>Metazoa</taxon>
        <taxon>Ecdysozoa</taxon>
        <taxon>Arthropoda</taxon>
        <taxon>Hexapoda</taxon>
        <taxon>Insecta</taxon>
        <taxon>Pterygota</taxon>
        <taxon>Neoptera</taxon>
        <taxon>Endopterygota</taxon>
        <taxon>Diptera</taxon>
        <taxon>Nematocera</taxon>
        <taxon>Culicoidea</taxon>
        <taxon>Culicidae</taxon>
        <taxon>Culicinae</taxon>
        <taxon>Aedini</taxon>
        <taxon>Aedes</taxon>
        <taxon>Stegomyia</taxon>
    </lineage>
</organism>
<dbReference type="SUPFAM" id="SSF56672">
    <property type="entry name" value="DNA/RNA polymerases"/>
    <property type="match status" value="1"/>
</dbReference>
<dbReference type="Pfam" id="PF00978">
    <property type="entry name" value="RdRP_2"/>
    <property type="match status" value="1"/>
</dbReference>
<protein>
    <submittedName>
        <fullName evidence="2">AAEL014517-PA</fullName>
    </submittedName>
</protein>
<dbReference type="HOGENOM" id="CLU_708249_0_0_1"/>
<dbReference type="GO" id="GO:0003723">
    <property type="term" value="F:RNA binding"/>
    <property type="evidence" value="ECO:0007669"/>
    <property type="project" value="InterPro"/>
</dbReference>
<gene>
    <name evidence="2" type="ORF">AaeL_AAEL014517</name>
</gene>
<dbReference type="GO" id="GO:0071897">
    <property type="term" value="P:DNA biosynthetic process"/>
    <property type="evidence" value="ECO:0007669"/>
    <property type="project" value="UniProtKB-ARBA"/>
</dbReference>
<sequence length="390" mass="44255">MTHNSSLTGGGVDPNRSGIMVPNVNYSGPNYQDVVSMGYSIDLPRSQFVKSGVAKQSVRHTARPYNKINPGIPTLQAWYDTVLPGVSTFDQTFDNVLLQENDLNVIIAGQVKIDMTKLTAKQKRFDTMRPNLKTNMGLERIRCFRESLLAYIKRNDAVPVPIESVNGDRVVSVMMERFVGYFDKTKLENCLGNAIRLNSESIHEWSLSQEKPVHTDLTLYPHEEDLSTFEFMIKPRPKPDLTTSSVNSYASLQTIASQKQKYNQFFCPLFKDLKERVLTCLSDKFSIFSDVTIQDFAAKMTRMFPKGFDSLVKIFEFDVSKYDKSQDEIALMFDAAVMRFFGVGEEIISLWINITTESPTMWITIQESRRGWSINANPEILSPSPVIPCT</sequence>
<reference evidence="2" key="2">
    <citation type="journal article" date="2007" name="Science">
        <title>Genome sequence of Aedes aegypti, a major arbovirus vector.</title>
        <authorList>
            <person name="Nene V."/>
            <person name="Wortman J.R."/>
            <person name="Lawson D."/>
            <person name="Haas B."/>
            <person name="Kodira C."/>
            <person name="Tu Z.J."/>
            <person name="Loftus B."/>
            <person name="Xi Z."/>
            <person name="Megy K."/>
            <person name="Grabherr M."/>
            <person name="Ren Q."/>
            <person name="Zdobnov E.M."/>
            <person name="Lobo N.F."/>
            <person name="Campbell K.S."/>
            <person name="Brown S.E."/>
            <person name="Bonaldo M.F."/>
            <person name="Zhu J."/>
            <person name="Sinkins S.P."/>
            <person name="Hogenkamp D.G."/>
            <person name="Amedeo P."/>
            <person name="Arensburger P."/>
            <person name="Atkinson P.W."/>
            <person name="Bidwell S."/>
            <person name="Biedler J."/>
            <person name="Birney E."/>
            <person name="Bruggner R.V."/>
            <person name="Costas J."/>
            <person name="Coy M.R."/>
            <person name="Crabtree J."/>
            <person name="Crawford M."/>
            <person name="Debruyn B."/>
            <person name="Decaprio D."/>
            <person name="Eiglmeier K."/>
            <person name="Eisenstadt E."/>
            <person name="El-Dorry H."/>
            <person name="Gelbart W.M."/>
            <person name="Gomes S.L."/>
            <person name="Hammond M."/>
            <person name="Hannick L.I."/>
            <person name="Hogan J.R."/>
            <person name="Holmes M.H."/>
            <person name="Jaffe D."/>
            <person name="Johnston J.S."/>
            <person name="Kennedy R.C."/>
            <person name="Koo H."/>
            <person name="Kravitz S."/>
            <person name="Kriventseva E.V."/>
            <person name="Kulp D."/>
            <person name="Labutti K."/>
            <person name="Lee E."/>
            <person name="Li S."/>
            <person name="Lovin D.D."/>
            <person name="Mao C."/>
            <person name="Mauceli E."/>
            <person name="Menck C.F."/>
            <person name="Miller J.R."/>
            <person name="Montgomery P."/>
            <person name="Mori A."/>
            <person name="Nascimento A.L."/>
            <person name="Naveira H.F."/>
            <person name="Nusbaum C."/>
            <person name="O'leary S."/>
            <person name="Orvis J."/>
            <person name="Pertea M."/>
            <person name="Quesneville H."/>
            <person name="Reidenbach K.R."/>
            <person name="Rogers Y.H."/>
            <person name="Roth C.W."/>
            <person name="Schneider J.R."/>
            <person name="Schatz M."/>
            <person name="Shumway M."/>
            <person name="Stanke M."/>
            <person name="Stinson E.O."/>
            <person name="Tubio J.M."/>
            <person name="Vanzee J.P."/>
            <person name="Verjovski-Almeida S."/>
            <person name="Werner D."/>
            <person name="White O."/>
            <person name="Wyder S."/>
            <person name="Zeng Q."/>
            <person name="Zhao Q."/>
            <person name="Zhao Y."/>
            <person name="Hill C.A."/>
            <person name="Raikhel A.S."/>
            <person name="Soares M.B."/>
            <person name="Knudson D.L."/>
            <person name="Lee N.H."/>
            <person name="Galagan J."/>
            <person name="Salzberg S.L."/>
            <person name="Paulsen I.T."/>
            <person name="Dimopoulos G."/>
            <person name="Collins F.H."/>
            <person name="Birren B."/>
            <person name="Fraser-Liggett C.M."/>
            <person name="Severson D.W."/>
        </authorList>
    </citation>
    <scope>NUCLEOTIDE SEQUENCE [LARGE SCALE GENOMIC DNA]</scope>
    <source>
        <strain evidence="2">Liverpool</strain>
    </source>
</reference>
<reference evidence="2" key="1">
    <citation type="submission" date="2005-10" db="EMBL/GenBank/DDBJ databases">
        <authorList>
            <person name="Loftus B.J."/>
            <person name="Nene V.M."/>
            <person name="Hannick L.I."/>
            <person name="Bidwell S."/>
            <person name="Haas B."/>
            <person name="Amedeo P."/>
            <person name="Orvis J."/>
            <person name="Wortman J.R."/>
            <person name="White O.R."/>
            <person name="Salzberg S."/>
            <person name="Shumway M."/>
            <person name="Koo H."/>
            <person name="Zhao Y."/>
            <person name="Holmes M."/>
            <person name="Miller J."/>
            <person name="Schatz M."/>
            <person name="Pop M."/>
            <person name="Pai G."/>
            <person name="Utterback T."/>
            <person name="Rogers Y.-H."/>
            <person name="Kravitz S."/>
            <person name="Fraser C.M."/>
        </authorList>
    </citation>
    <scope>NUCLEOTIDE SEQUENCE</scope>
    <source>
        <strain evidence="2">Liverpool</strain>
    </source>
</reference>
<evidence type="ECO:0000313" key="3">
    <source>
        <dbReference type="Proteomes" id="UP000682892"/>
    </source>
</evidence>
<dbReference type="EMBL" id="CH478328">
    <property type="protein sequence ID" value="EAT33223.1"/>
    <property type="molecule type" value="Genomic_DNA"/>
</dbReference>
<dbReference type="InterPro" id="IPR043502">
    <property type="entry name" value="DNA/RNA_pol_sf"/>
</dbReference>
<evidence type="ECO:0000313" key="2">
    <source>
        <dbReference type="EMBL" id="EAT33223.1"/>
    </source>
</evidence>
<feature type="domain" description="RNA-dependent RNA polymerase alsuviricetes" evidence="1">
    <location>
        <begin position="104"/>
        <end position="358"/>
    </location>
</feature>
<dbReference type="InterPro" id="IPR001788">
    <property type="entry name" value="RNA-dep_RNA_pol_alsuvir"/>
</dbReference>
<dbReference type="AlphaFoldDB" id="Q16G55"/>
<dbReference type="PaxDb" id="7159-AAEL014517-PA"/>
<proteinExistence type="predicted"/>
<accession>Q16G55</accession>
<dbReference type="Proteomes" id="UP000682892">
    <property type="component" value="Unassembled WGS sequence"/>
</dbReference>
<dbReference type="GO" id="GO:0003968">
    <property type="term" value="F:RNA-directed RNA polymerase activity"/>
    <property type="evidence" value="ECO:0007669"/>
    <property type="project" value="InterPro"/>
</dbReference>
<evidence type="ECO:0000259" key="1">
    <source>
        <dbReference type="Pfam" id="PF00978"/>
    </source>
</evidence>